<evidence type="ECO:0000313" key="3">
    <source>
        <dbReference type="Proteomes" id="UP001211711"/>
    </source>
</evidence>
<organism evidence="2 3">
    <name type="scientific">Sphaerospermopsis kisseleviana CS-549</name>
    <dbReference type="NCBI Taxonomy" id="3021783"/>
    <lineage>
        <taxon>Bacteria</taxon>
        <taxon>Bacillati</taxon>
        <taxon>Cyanobacteriota</taxon>
        <taxon>Cyanophyceae</taxon>
        <taxon>Nostocales</taxon>
        <taxon>Aphanizomenonaceae</taxon>
        <taxon>Sphaerospermopsis</taxon>
        <taxon>Sphaerospermopsis kisseleviana</taxon>
    </lineage>
</organism>
<feature type="region of interest" description="Disordered" evidence="1">
    <location>
        <begin position="96"/>
        <end position="127"/>
    </location>
</feature>
<evidence type="ECO:0008006" key="4">
    <source>
        <dbReference type="Google" id="ProtNLM"/>
    </source>
</evidence>
<keyword evidence="3" id="KW-1185">Reference proteome</keyword>
<accession>A0ABT4ZXG6</accession>
<dbReference type="RefSeq" id="WP_272110883.1">
    <property type="nucleotide sequence ID" value="NZ_JAQMTI010000282.1"/>
</dbReference>
<protein>
    <recommendedName>
        <fullName evidence="4">Outer membrane protein</fullName>
    </recommendedName>
</protein>
<comment type="caution">
    <text evidence="2">The sequence shown here is derived from an EMBL/GenBank/DDBJ whole genome shotgun (WGS) entry which is preliminary data.</text>
</comment>
<feature type="compositionally biased region" description="Polar residues" evidence="1">
    <location>
        <begin position="103"/>
        <end position="112"/>
    </location>
</feature>
<proteinExistence type="predicted"/>
<sequence>MSSEIMNKLGFGTSVLTVTASLVMGTSINQVVMAEEVIAESTTQPAVTNEVIATSITPETSETRPQPGTFSYDAVDLLAKRPLDLNKFCKDYPLNSRCANRPDPSTQPSQEAKPTEETSKTPAKTSGWAITPEISTLGVGATVTKSVTPNINAKLGITGLGISADIEESDISYDAKLNLFNVSTLVDYHPWQKSGFRLTGGLVFQDNNIEGTGKATNGGTTININGIDYVIGSGDTVKAKISLPNSVAPYLGIGWGNAVKPGNRWGFSANLGVMFAGSPKVELTAPGYIPAGDVEAERKQLEDDLDWLNIYPVLSLGLSYQF</sequence>
<evidence type="ECO:0000313" key="2">
    <source>
        <dbReference type="EMBL" id="MDB9444107.1"/>
    </source>
</evidence>
<dbReference type="EMBL" id="JAQMTI010000282">
    <property type="protein sequence ID" value="MDB9444107.1"/>
    <property type="molecule type" value="Genomic_DNA"/>
</dbReference>
<gene>
    <name evidence="2" type="ORF">PN497_22545</name>
</gene>
<evidence type="ECO:0000256" key="1">
    <source>
        <dbReference type="SAM" id="MobiDB-lite"/>
    </source>
</evidence>
<dbReference type="Proteomes" id="UP001211711">
    <property type="component" value="Unassembled WGS sequence"/>
</dbReference>
<name>A0ABT4ZXG6_9CYAN</name>
<dbReference type="Gene3D" id="2.40.160.170">
    <property type="match status" value="1"/>
</dbReference>
<reference evidence="2 3" key="1">
    <citation type="submission" date="2023-01" db="EMBL/GenBank/DDBJ databases">
        <title>Genomes from the Australian National Cyanobacteria Reference Collection.</title>
        <authorList>
            <person name="Willis A."/>
            <person name="Lee E.M.F."/>
        </authorList>
    </citation>
    <scope>NUCLEOTIDE SEQUENCE [LARGE SCALE GENOMIC DNA]</scope>
    <source>
        <strain evidence="2 3">CS-549</strain>
    </source>
</reference>